<feature type="region of interest" description="Disordered" evidence="2">
    <location>
        <begin position="66"/>
        <end position="88"/>
    </location>
</feature>
<organism evidence="4">
    <name type="scientific">Vanderwaltozyma polyspora (strain ATCC 22028 / DSM 70294 / BCRC 21397 / CBS 2163 / NBRC 10782 / NRRL Y-8283 / UCD 57-17)</name>
    <name type="common">Kluyveromyces polysporus</name>
    <dbReference type="NCBI Taxonomy" id="436907"/>
    <lineage>
        <taxon>Eukaryota</taxon>
        <taxon>Fungi</taxon>
        <taxon>Dikarya</taxon>
        <taxon>Ascomycota</taxon>
        <taxon>Saccharomycotina</taxon>
        <taxon>Saccharomycetes</taxon>
        <taxon>Saccharomycetales</taxon>
        <taxon>Saccharomycetaceae</taxon>
        <taxon>Vanderwaltozyma</taxon>
    </lineage>
</organism>
<dbReference type="RefSeq" id="XP_001643710.1">
    <property type="nucleotide sequence ID" value="XM_001643660.1"/>
</dbReference>
<evidence type="ECO:0000256" key="1">
    <source>
        <dbReference type="ARBA" id="ARBA00006180"/>
    </source>
</evidence>
<dbReference type="PANTHER" id="PTHR12634:SF14">
    <property type="entry name" value="SIT4-ASSOCIATING PROTEIN SAP155-RELATED"/>
    <property type="match status" value="1"/>
</dbReference>
<dbReference type="PhylomeDB" id="A7TPG6"/>
<proteinExistence type="inferred from homology"/>
<dbReference type="Proteomes" id="UP000000267">
    <property type="component" value="Unassembled WGS sequence"/>
</dbReference>
<comment type="similarity">
    <text evidence="1">Belongs to the SAPS family.</text>
</comment>
<dbReference type="KEGG" id="vpo:Kpol_507p14"/>
<dbReference type="GeneID" id="5543960"/>
<dbReference type="eggNOG" id="KOG2073">
    <property type="taxonomic scope" value="Eukaryota"/>
</dbReference>
<dbReference type="OMA" id="DFICYGF"/>
<dbReference type="STRING" id="436907.A7TPG6"/>
<dbReference type="GO" id="GO:0000082">
    <property type="term" value="P:G1/S transition of mitotic cell cycle"/>
    <property type="evidence" value="ECO:0007669"/>
    <property type="project" value="EnsemblFungi"/>
</dbReference>
<dbReference type="HOGENOM" id="CLU_003676_2_1_1"/>
<protein>
    <submittedName>
        <fullName evidence="3">Uncharacterized protein</fullName>
    </submittedName>
</protein>
<accession>A7TPG6</accession>
<dbReference type="EMBL" id="DS480442">
    <property type="protein sequence ID" value="EDO15852.1"/>
    <property type="molecule type" value="Genomic_DNA"/>
</dbReference>
<dbReference type="GO" id="GO:0005634">
    <property type="term" value="C:nucleus"/>
    <property type="evidence" value="ECO:0007669"/>
    <property type="project" value="TreeGrafter"/>
</dbReference>
<reference evidence="3 4" key="1">
    <citation type="journal article" date="2007" name="Proc. Natl. Acad. Sci. U.S.A.">
        <title>Independent sorting-out of thousands of duplicated gene pairs in two yeast species descended from a whole-genome duplication.</title>
        <authorList>
            <person name="Scannell D.R."/>
            <person name="Frank A.C."/>
            <person name="Conant G.C."/>
            <person name="Byrne K.P."/>
            <person name="Woolfit M."/>
            <person name="Wolfe K.H."/>
        </authorList>
    </citation>
    <scope>NUCLEOTIDE SEQUENCE [LARGE SCALE GENOMIC DNA]</scope>
    <source>
        <strain evidence="4">ATCC 22028 / DSM 70294 / BCRC 21397 / CBS 2163 / NBRC 10782 / NRRL Y-8283 / UCD 57-17</strain>
    </source>
</reference>
<feature type="region of interest" description="Disordered" evidence="2">
    <location>
        <begin position="237"/>
        <end position="256"/>
    </location>
</feature>
<dbReference type="PANTHER" id="PTHR12634">
    <property type="entry name" value="SIT4 YEAST -ASSOCIATING PROTEIN-RELATED"/>
    <property type="match status" value="1"/>
</dbReference>
<dbReference type="GO" id="GO:0019888">
    <property type="term" value="F:protein phosphatase regulator activity"/>
    <property type="evidence" value="ECO:0007669"/>
    <property type="project" value="TreeGrafter"/>
</dbReference>
<sequence length="910" mass="103567">MSFWPFAQNNAESKINKILDSYFNLLHKLERTNPIIAKFIHQEFDENDNIGNNTSFNVSNENILSSNSSSSSSVSTIPSSKNIQNKNKINSSNRLQEIQILQKFDTSGNDLPASLRSLSSNSISSTSVSSSSRTDITEDDITNATVPLVDDISSLNVSFIEGLLNESDLVNELPKQDTNLLDFICLGFFIDEKTNEKIQNVEYLIDNLLLAIKNLPIATDFSNDTFDTNKISSGNYIEENTRPPINKTETEDLNDPVPDYLPNPTEEPSFASIISFENTQEDYYLKRTRVISEILSMDAWLLVDTLMENERYMHKLWSIINSDNFISDYSAVVPVFLKIHQNLLTIKTEQYIAYISKKENLVDEILNHINISMLMEFFLKCISTDKVESSTGIINLLKKQNLITKCLDILEDDKLSTDIHASSGDFLKALISVSANTPIHDMTIGPNVLSRELASAEVVSRMIDIIVNKRSSALNITISIVIELIRKNNSDYDKINLLTATLKEHPPSDRDPIYLGYMLREFAIGLPKIFGIILDIENDSRIPFLESQLGKTFKPLGFERFKIAELFAELLHCSNMGLMNSKSAEKIISIRNKIREQLAKGDDSLLKEYEDNSEIFEDNVDESFEIPYINDDQNKKLREDPTIGDLFKIQLHDTKIIPKVMKLFLDYPWNNFWHNVVFDIIQQIFNGRMDFSYNSFLVYSMFNLKDSCKYIPNNDSSDDTNDYFEIIKDFVLKGYHESFRFYEEKNTNLGYMGHVVLIAEEVVKFSKLYKTDFISPDIFQKLQSSDWLTYCDGVLNETRVMYSKILGGGSFVEDANGNIVPQLQYSNDDSNNDTISGDFIENDDSSFKLTSSNPRDGLELVNVEDLDEQLMLSTESDLHNKLKQMLISASQDEVNARNAKNGVIILGPPE</sequence>
<dbReference type="GO" id="GO:0005829">
    <property type="term" value="C:cytosol"/>
    <property type="evidence" value="ECO:0007669"/>
    <property type="project" value="TreeGrafter"/>
</dbReference>
<evidence type="ECO:0000313" key="4">
    <source>
        <dbReference type="Proteomes" id="UP000000267"/>
    </source>
</evidence>
<evidence type="ECO:0000313" key="3">
    <source>
        <dbReference type="EMBL" id="EDO15852.1"/>
    </source>
</evidence>
<dbReference type="InParanoid" id="A7TPG6"/>
<gene>
    <name evidence="3" type="ORF">Kpol_507p14</name>
</gene>
<dbReference type="OrthoDB" id="295029at2759"/>
<keyword evidence="4" id="KW-1185">Reference proteome</keyword>
<dbReference type="Pfam" id="PF04499">
    <property type="entry name" value="SAPS"/>
    <property type="match status" value="1"/>
</dbReference>
<evidence type="ECO:0000256" key="2">
    <source>
        <dbReference type="SAM" id="MobiDB-lite"/>
    </source>
</evidence>
<dbReference type="AlphaFoldDB" id="A7TPG6"/>
<dbReference type="GO" id="GO:0019903">
    <property type="term" value="F:protein phosphatase binding"/>
    <property type="evidence" value="ECO:0007669"/>
    <property type="project" value="InterPro"/>
</dbReference>
<dbReference type="InterPro" id="IPR007587">
    <property type="entry name" value="SAPS"/>
</dbReference>
<name>A7TPG6_VANPO</name>